<name>A0AAE1B385_9GAST</name>
<evidence type="ECO:0000313" key="2">
    <source>
        <dbReference type="Proteomes" id="UP001283361"/>
    </source>
</evidence>
<accession>A0AAE1B385</accession>
<reference evidence="1" key="1">
    <citation type="journal article" date="2023" name="G3 (Bethesda)">
        <title>A reference genome for the long-term kleptoplast-retaining sea slug Elysia crispata morphotype clarki.</title>
        <authorList>
            <person name="Eastman K.E."/>
            <person name="Pendleton A.L."/>
            <person name="Shaikh M.A."/>
            <person name="Suttiyut T."/>
            <person name="Ogas R."/>
            <person name="Tomko P."/>
            <person name="Gavelis G."/>
            <person name="Widhalm J.R."/>
            <person name="Wisecaver J.H."/>
        </authorList>
    </citation>
    <scope>NUCLEOTIDE SEQUENCE</scope>
    <source>
        <strain evidence="1">ECLA1</strain>
    </source>
</reference>
<evidence type="ECO:0000313" key="1">
    <source>
        <dbReference type="EMBL" id="KAK3797742.1"/>
    </source>
</evidence>
<comment type="caution">
    <text evidence="1">The sequence shown here is derived from an EMBL/GenBank/DDBJ whole genome shotgun (WGS) entry which is preliminary data.</text>
</comment>
<sequence>MPFPKISCLNRCWSPRKASRDLPLNWLWPLPTYLTRSLSQNKSERYRLLRSTRARGVASGLDISDNEGRFTL</sequence>
<dbReference type="EMBL" id="JAWDGP010000749">
    <property type="protein sequence ID" value="KAK3797742.1"/>
    <property type="molecule type" value="Genomic_DNA"/>
</dbReference>
<organism evidence="1 2">
    <name type="scientific">Elysia crispata</name>
    <name type="common">lettuce slug</name>
    <dbReference type="NCBI Taxonomy" id="231223"/>
    <lineage>
        <taxon>Eukaryota</taxon>
        <taxon>Metazoa</taxon>
        <taxon>Spiralia</taxon>
        <taxon>Lophotrochozoa</taxon>
        <taxon>Mollusca</taxon>
        <taxon>Gastropoda</taxon>
        <taxon>Heterobranchia</taxon>
        <taxon>Euthyneura</taxon>
        <taxon>Panpulmonata</taxon>
        <taxon>Sacoglossa</taxon>
        <taxon>Placobranchoidea</taxon>
        <taxon>Plakobranchidae</taxon>
        <taxon>Elysia</taxon>
    </lineage>
</organism>
<dbReference type="Proteomes" id="UP001283361">
    <property type="component" value="Unassembled WGS sequence"/>
</dbReference>
<keyword evidence="2" id="KW-1185">Reference proteome</keyword>
<dbReference type="AlphaFoldDB" id="A0AAE1B385"/>
<protein>
    <submittedName>
        <fullName evidence="1">Uncharacterized protein</fullName>
    </submittedName>
</protein>
<proteinExistence type="predicted"/>
<gene>
    <name evidence="1" type="ORF">RRG08_020136</name>
</gene>